<dbReference type="CDD" id="cd01095">
    <property type="entry name" value="Nitrilotriacetate_monoxgenase"/>
    <property type="match status" value="1"/>
</dbReference>
<evidence type="ECO:0000313" key="10">
    <source>
        <dbReference type="Proteomes" id="UP000075755"/>
    </source>
</evidence>
<dbReference type="EMBL" id="CP015007">
    <property type="protein sequence ID" value="AMS44936.1"/>
    <property type="molecule type" value="Genomic_DNA"/>
</dbReference>
<comment type="similarity">
    <text evidence="5">Belongs to the NtaA/SnaA/DszA monooxygenase family.</text>
</comment>
<evidence type="ECO:0000256" key="6">
    <source>
        <dbReference type="PIRSR" id="PIRSR000337-1"/>
    </source>
</evidence>
<sequence length="453" mass="50529">MGANKQMNLGFLFQISGVHYGGWRYPSAQPHRATDIQYYAEIVRTAERGKLDFCFLADSIAAYEGSADQQDRSKDALMAAEPKRLLEPFTLLAALAMVTEHIGLVTTATTTYNEPYTMARLFASLDHITNGRAGWNVVTSANLAEAHNFGRDGHVEHGDRYARAEEFINVVFKLWDSIEDGAYLRDKLAGRYGLSEKIHFINHIGEHFKVRGPLNVPRPPQGHPVIVQAGSSHPGKELAARTAEVVFTAQQTLADGKAFYSDVKGRMAKYGRSSENLKVLPGVVVYVAETESEAKAKYETVSNLVPPDFGLFMLSDLLGEIDLKQFDIDGPLPEDLPEAKGSQSRREVIINLARRENLTIRQLYQRVSGASGHRSIWGTPKQIADQFEQWVYEEAADGFNILPPYLPESMNDFVNFVVPELQRRGIFRTEYEGSTLRDHLGLARPKNSVAKPS</sequence>
<keyword evidence="4 8" id="KW-0503">Monooxygenase</keyword>
<reference evidence="8 10" key="1">
    <citation type="submission" date="2016-03" db="EMBL/GenBank/DDBJ databases">
        <title>Complete genome of Aminobacter aminovorans KCTC 2477.</title>
        <authorList>
            <person name="Kim K.M."/>
        </authorList>
    </citation>
    <scope>NUCLEOTIDE SEQUENCE [LARGE SCALE GENOMIC DNA]</scope>
    <source>
        <strain evidence="8 10">KCTC 2477</strain>
        <plasmid evidence="8 10">pAA02</plasmid>
    </source>
</reference>
<dbReference type="InterPro" id="IPR016215">
    <property type="entry name" value="NTA_MOA"/>
</dbReference>
<dbReference type="PIRSF" id="PIRSF000337">
    <property type="entry name" value="NTA_MOA"/>
    <property type="match status" value="1"/>
</dbReference>
<evidence type="ECO:0000313" key="11">
    <source>
        <dbReference type="Proteomes" id="UP000577697"/>
    </source>
</evidence>
<keyword evidence="3 9" id="KW-0560">Oxidoreductase</keyword>
<feature type="binding site" evidence="6">
    <location>
        <position position="161"/>
    </location>
    <ligand>
        <name>FMN</name>
        <dbReference type="ChEBI" id="CHEBI:58210"/>
    </ligand>
</feature>
<organism evidence="8 10">
    <name type="scientific">Aminobacter aminovorans</name>
    <name type="common">Chelatobacter heintzii</name>
    <dbReference type="NCBI Taxonomy" id="83263"/>
    <lineage>
        <taxon>Bacteria</taxon>
        <taxon>Pseudomonadati</taxon>
        <taxon>Pseudomonadota</taxon>
        <taxon>Alphaproteobacteria</taxon>
        <taxon>Hyphomicrobiales</taxon>
        <taxon>Phyllobacteriaceae</taxon>
        <taxon>Aminobacter</taxon>
    </lineage>
</organism>
<accession>A0AAC8YUY4</accession>
<feature type="domain" description="Luciferase-like" evidence="7">
    <location>
        <begin position="28"/>
        <end position="392"/>
    </location>
</feature>
<keyword evidence="1 6" id="KW-0285">Flavoprotein</keyword>
<dbReference type="EC" id="1.14.14.5" evidence="9"/>
<keyword evidence="2 6" id="KW-0288">FMN</keyword>
<keyword evidence="8" id="KW-0614">Plasmid</keyword>
<dbReference type="Proteomes" id="UP000075755">
    <property type="component" value="Plasmid pAA02"/>
</dbReference>
<evidence type="ECO:0000256" key="1">
    <source>
        <dbReference type="ARBA" id="ARBA00022630"/>
    </source>
</evidence>
<dbReference type="Pfam" id="PF00296">
    <property type="entry name" value="Bac_luciferase"/>
    <property type="match status" value="1"/>
</dbReference>
<evidence type="ECO:0000256" key="3">
    <source>
        <dbReference type="ARBA" id="ARBA00023002"/>
    </source>
</evidence>
<keyword evidence="11" id="KW-1185">Reference proteome</keyword>
<dbReference type="PANTHER" id="PTHR30011:SF16">
    <property type="entry name" value="C2H2 FINGER DOMAIN TRANSCRIPTION FACTOR (EUROFUNG)-RELATED"/>
    <property type="match status" value="1"/>
</dbReference>
<dbReference type="PANTHER" id="PTHR30011">
    <property type="entry name" value="ALKANESULFONATE MONOOXYGENASE-RELATED"/>
    <property type="match status" value="1"/>
</dbReference>
<dbReference type="NCBIfam" id="TIGR03860">
    <property type="entry name" value="FMN_nitrolo"/>
    <property type="match status" value="1"/>
</dbReference>
<dbReference type="InterPro" id="IPR051260">
    <property type="entry name" value="Diverse_substr_monoxygenases"/>
</dbReference>
<reference evidence="9 11" key="2">
    <citation type="submission" date="2020-08" db="EMBL/GenBank/DDBJ databases">
        <title>Genomic Encyclopedia of Type Strains, Phase IV (KMG-IV): sequencing the most valuable type-strain genomes for metagenomic binning, comparative biology and taxonomic classification.</title>
        <authorList>
            <person name="Goeker M."/>
        </authorList>
    </citation>
    <scope>NUCLEOTIDE SEQUENCE [LARGE SCALE GENOMIC DNA]</scope>
    <source>
        <strain evidence="9 11">DSM 10368</strain>
    </source>
</reference>
<evidence type="ECO:0000313" key="9">
    <source>
        <dbReference type="EMBL" id="MBB3709814.1"/>
    </source>
</evidence>
<evidence type="ECO:0000313" key="8">
    <source>
        <dbReference type="EMBL" id="AMS44936.1"/>
    </source>
</evidence>
<dbReference type="KEGG" id="aak:AA2016_6032"/>
<protein>
    <submittedName>
        <fullName evidence="9">Alkanesulfonate monooxygenase</fullName>
        <ecNumber evidence="9">1.14.14.5</ecNumber>
    </submittedName>
    <submittedName>
        <fullName evidence="8">Nitrilotriacetate monooxygenase component A</fullName>
    </submittedName>
</protein>
<feature type="binding site" evidence="6">
    <location>
        <position position="232"/>
    </location>
    <ligand>
        <name>FMN</name>
        <dbReference type="ChEBI" id="CHEBI:58210"/>
    </ligand>
</feature>
<evidence type="ECO:0000256" key="4">
    <source>
        <dbReference type="ARBA" id="ARBA00023033"/>
    </source>
</evidence>
<proteinExistence type="inferred from homology"/>
<dbReference type="KEGG" id="ag:AAB05943"/>
<feature type="binding site" evidence="6">
    <location>
        <position position="231"/>
    </location>
    <ligand>
        <name>FMN</name>
        <dbReference type="ChEBI" id="CHEBI:58210"/>
    </ligand>
</feature>
<name>A0AAC8YUY4_AMIAI</name>
<dbReference type="SMR" id="A0AAC8YUY4"/>
<dbReference type="Gene3D" id="3.20.20.30">
    <property type="entry name" value="Luciferase-like domain"/>
    <property type="match status" value="1"/>
</dbReference>
<gene>
    <name evidence="8" type="ORF">AA2016_6032</name>
    <name evidence="9" type="ORF">FHS67_006170</name>
</gene>
<evidence type="ECO:0000256" key="2">
    <source>
        <dbReference type="ARBA" id="ARBA00022643"/>
    </source>
</evidence>
<geneLocation type="plasmid" evidence="8 10">
    <name>pAA02</name>
</geneLocation>
<dbReference type="EMBL" id="JACICB010000035">
    <property type="protein sequence ID" value="MBB3709814.1"/>
    <property type="molecule type" value="Genomic_DNA"/>
</dbReference>
<dbReference type="SUPFAM" id="SSF51679">
    <property type="entry name" value="Bacterial luciferase-like"/>
    <property type="match status" value="1"/>
</dbReference>
<feature type="binding site" evidence="6">
    <location>
        <position position="157"/>
    </location>
    <ligand>
        <name>FMN</name>
        <dbReference type="ChEBI" id="CHEBI:58210"/>
    </ligand>
</feature>
<dbReference type="Proteomes" id="UP000577697">
    <property type="component" value="Unassembled WGS sequence"/>
</dbReference>
<evidence type="ECO:0000256" key="5">
    <source>
        <dbReference type="ARBA" id="ARBA00033748"/>
    </source>
</evidence>
<dbReference type="InterPro" id="IPR036661">
    <property type="entry name" value="Luciferase-like_sf"/>
</dbReference>
<feature type="binding site" evidence="6">
    <location>
        <position position="107"/>
    </location>
    <ligand>
        <name>FMN</name>
        <dbReference type="ChEBI" id="CHEBI:58210"/>
    </ligand>
</feature>
<feature type="binding site" evidence="6">
    <location>
        <position position="58"/>
    </location>
    <ligand>
        <name>FMN</name>
        <dbReference type="ChEBI" id="CHEBI:58210"/>
    </ligand>
</feature>
<dbReference type="AlphaFoldDB" id="A0AAC8YUY4"/>
<dbReference type="InterPro" id="IPR011251">
    <property type="entry name" value="Luciferase-like_dom"/>
</dbReference>
<dbReference type="RefSeq" id="WP_067969613.1">
    <property type="nucleotide sequence ID" value="NZ_CP015007.1"/>
</dbReference>
<dbReference type="GO" id="GO:0008726">
    <property type="term" value="F:alkanesulfonate monooxygenase activity"/>
    <property type="evidence" value="ECO:0007669"/>
    <property type="project" value="UniProtKB-EC"/>
</dbReference>
<evidence type="ECO:0000259" key="7">
    <source>
        <dbReference type="Pfam" id="PF00296"/>
    </source>
</evidence>